<keyword evidence="2" id="KW-1185">Reference proteome</keyword>
<dbReference type="RefSeq" id="XP_022236503.1">
    <property type="nucleotide sequence ID" value="XM_022380795.1"/>
</dbReference>
<keyword evidence="1" id="KW-0472">Membrane</keyword>
<keyword evidence="1" id="KW-1133">Transmembrane helix</keyword>
<dbReference type="Proteomes" id="UP000694941">
    <property type="component" value="Unplaced"/>
</dbReference>
<evidence type="ECO:0000256" key="1">
    <source>
        <dbReference type="SAM" id="Phobius"/>
    </source>
</evidence>
<proteinExistence type="predicted"/>
<evidence type="ECO:0000313" key="3">
    <source>
        <dbReference type="RefSeq" id="XP_022236503.1"/>
    </source>
</evidence>
<evidence type="ECO:0000313" key="2">
    <source>
        <dbReference type="Proteomes" id="UP000694941"/>
    </source>
</evidence>
<reference evidence="3" key="1">
    <citation type="submission" date="2025-08" db="UniProtKB">
        <authorList>
            <consortium name="RefSeq"/>
        </authorList>
    </citation>
    <scope>IDENTIFICATION</scope>
    <source>
        <tissue evidence="3">Muscle</tissue>
    </source>
</reference>
<accession>A0ABM1RYP8</accession>
<organism evidence="2 3">
    <name type="scientific">Limulus polyphemus</name>
    <name type="common">Atlantic horseshoe crab</name>
    <dbReference type="NCBI Taxonomy" id="6850"/>
    <lineage>
        <taxon>Eukaryota</taxon>
        <taxon>Metazoa</taxon>
        <taxon>Ecdysozoa</taxon>
        <taxon>Arthropoda</taxon>
        <taxon>Chelicerata</taxon>
        <taxon>Merostomata</taxon>
        <taxon>Xiphosura</taxon>
        <taxon>Limulidae</taxon>
        <taxon>Limulus</taxon>
    </lineage>
</organism>
<gene>
    <name evidence="3" type="primary">LOC111084020</name>
</gene>
<feature type="transmembrane region" description="Helical" evidence="1">
    <location>
        <begin position="139"/>
        <end position="161"/>
    </location>
</feature>
<keyword evidence="1" id="KW-0812">Transmembrane</keyword>
<name>A0ABM1RYP8_LIMPO</name>
<dbReference type="GeneID" id="111084020"/>
<protein>
    <submittedName>
        <fullName evidence="3">Uncharacterized protein LOC111084020</fullName>
    </submittedName>
</protein>
<sequence length="185" mass="20680">MDNITHHTTAMLPNLKPGILPTDITIVAPSGADDTNTSVSKETFLRNSFSAVRKFNPQQRIFQAYNIHHLSDMEQVIENKTDVAMKDTSGKMSSLPNKRSYCKMTGELRCNPQPTTMICRGRTKCVVYKAGRELEDWEIGVIALLTVVGLLLLVVLLGVFYTSWKKLKVRPNQGSNDQLNSHESA</sequence>